<accession>A0A8J6DZL1</accession>
<dbReference type="AlphaFoldDB" id="A0A8J6DZL1"/>
<reference evidence="2" key="1">
    <citation type="submission" date="2021-05" db="EMBL/GenBank/DDBJ databases">
        <title>A free-living protist that lacks canonical eukaryotic 1 DNA replication and segregation systems.</title>
        <authorList>
            <person name="Salas-Leiva D.E."/>
            <person name="Tromer E.C."/>
            <person name="Curtis B.A."/>
            <person name="Jerlstrom-Hultqvist J."/>
            <person name="Kolisko M."/>
            <person name="Yi Z."/>
            <person name="Salas-Leiva J.S."/>
            <person name="Gallot-Lavallee L."/>
            <person name="Kops G.J.P.L."/>
            <person name="Archibald J.M."/>
            <person name="Simpson A.G.B."/>
            <person name="Roger A.J."/>
        </authorList>
    </citation>
    <scope>NUCLEOTIDE SEQUENCE</scope>
    <source>
        <strain evidence="2">BICM</strain>
    </source>
</reference>
<dbReference type="Proteomes" id="UP000717585">
    <property type="component" value="Unassembled WGS sequence"/>
</dbReference>
<protein>
    <submittedName>
        <fullName evidence="2">Uncharacterized protein</fullName>
    </submittedName>
</protein>
<dbReference type="EMBL" id="JAHDYR010000064">
    <property type="protein sequence ID" value="KAG9390551.1"/>
    <property type="molecule type" value="Genomic_DNA"/>
</dbReference>
<proteinExistence type="predicted"/>
<evidence type="ECO:0000256" key="1">
    <source>
        <dbReference type="SAM" id="MobiDB-lite"/>
    </source>
</evidence>
<sequence>MTQSAYSDQRAAYTSQFAQSTPLAMGFNNNDATMNVIRQDIHQASASHEAAMNAVRQELRQSNDAVRALATSVTGLTSLVQRQTVAMSRMQSRLDQLSFSVLTLANAKKKQPQPEMEQERGRVFRDNQPRRIEDELEDDDWRSTVALAIQALDHRTRGLKLSSPNKIQPRSDLESVAEPEENEVFEQLGELDRMSKVVSQLMSRMDQ</sequence>
<gene>
    <name evidence="2" type="ORF">J8273_7902</name>
</gene>
<organism evidence="2 3">
    <name type="scientific">Carpediemonas membranifera</name>
    <dbReference type="NCBI Taxonomy" id="201153"/>
    <lineage>
        <taxon>Eukaryota</taxon>
        <taxon>Metamonada</taxon>
        <taxon>Carpediemonas-like organisms</taxon>
        <taxon>Carpediemonas</taxon>
    </lineage>
</organism>
<feature type="compositionally biased region" description="Acidic residues" evidence="1">
    <location>
        <begin position="175"/>
        <end position="184"/>
    </location>
</feature>
<name>A0A8J6DZL1_9EUKA</name>
<feature type="region of interest" description="Disordered" evidence="1">
    <location>
        <begin position="158"/>
        <end position="188"/>
    </location>
</feature>
<keyword evidence="3" id="KW-1185">Reference proteome</keyword>
<comment type="caution">
    <text evidence="2">The sequence shown here is derived from an EMBL/GenBank/DDBJ whole genome shotgun (WGS) entry which is preliminary data.</text>
</comment>
<evidence type="ECO:0000313" key="2">
    <source>
        <dbReference type="EMBL" id="KAG9390551.1"/>
    </source>
</evidence>
<evidence type="ECO:0000313" key="3">
    <source>
        <dbReference type="Proteomes" id="UP000717585"/>
    </source>
</evidence>